<name>A0A8X6LYJ6_TRICU</name>
<comment type="caution">
    <text evidence="1">The sequence shown here is derived from an EMBL/GenBank/DDBJ whole genome shotgun (WGS) entry which is preliminary data.</text>
</comment>
<evidence type="ECO:0000313" key="1">
    <source>
        <dbReference type="EMBL" id="GFR25422.1"/>
    </source>
</evidence>
<reference evidence="1" key="1">
    <citation type="submission" date="2020-07" db="EMBL/GenBank/DDBJ databases">
        <title>Multicomponent nature underlies the extraordinary mechanical properties of spider dragline silk.</title>
        <authorList>
            <person name="Kono N."/>
            <person name="Nakamura H."/>
            <person name="Mori M."/>
            <person name="Yoshida Y."/>
            <person name="Ohtoshi R."/>
            <person name="Malay A.D."/>
            <person name="Moran D.A.P."/>
            <person name="Tomita M."/>
            <person name="Numata K."/>
            <person name="Arakawa K."/>
        </authorList>
    </citation>
    <scope>NUCLEOTIDE SEQUENCE</scope>
</reference>
<keyword evidence="2" id="KW-1185">Reference proteome</keyword>
<evidence type="ECO:0000313" key="2">
    <source>
        <dbReference type="Proteomes" id="UP000887116"/>
    </source>
</evidence>
<accession>A0A8X6LYJ6</accession>
<organism evidence="1 2">
    <name type="scientific">Trichonephila clavata</name>
    <name type="common">Joro spider</name>
    <name type="synonym">Nephila clavata</name>
    <dbReference type="NCBI Taxonomy" id="2740835"/>
    <lineage>
        <taxon>Eukaryota</taxon>
        <taxon>Metazoa</taxon>
        <taxon>Ecdysozoa</taxon>
        <taxon>Arthropoda</taxon>
        <taxon>Chelicerata</taxon>
        <taxon>Arachnida</taxon>
        <taxon>Araneae</taxon>
        <taxon>Araneomorphae</taxon>
        <taxon>Entelegynae</taxon>
        <taxon>Araneoidea</taxon>
        <taxon>Nephilidae</taxon>
        <taxon>Trichonephila</taxon>
    </lineage>
</organism>
<dbReference type="AlphaFoldDB" id="A0A8X6LYJ6"/>
<gene>
    <name evidence="1" type="ORF">TNCT_669451</name>
</gene>
<dbReference type="OrthoDB" id="6432042at2759"/>
<sequence length="133" mass="15570">MNCNYDNDMLNIMLSDVFVIWLRDTKISDRLFEEDNMILKKTIKIALTMKKAFKRANDTMGRGINSMQTFKNHMEKNPILQKTERKQYMVHDAQVPTMRKKIVGLFRVNVFSVEKLDTLSRHASQLNKKGETG</sequence>
<dbReference type="EMBL" id="BMAO01028530">
    <property type="protein sequence ID" value="GFR25422.1"/>
    <property type="molecule type" value="Genomic_DNA"/>
</dbReference>
<dbReference type="Proteomes" id="UP000887116">
    <property type="component" value="Unassembled WGS sequence"/>
</dbReference>
<proteinExistence type="predicted"/>
<protein>
    <submittedName>
        <fullName evidence="1">Uncharacterized protein</fullName>
    </submittedName>
</protein>